<dbReference type="InterPro" id="IPR051468">
    <property type="entry name" value="Fungal_SecMetab_SDRs"/>
</dbReference>
<reference evidence="1 2" key="1">
    <citation type="submission" date="2024-05" db="EMBL/GenBank/DDBJ databases">
        <authorList>
            <person name="Liu Q."/>
            <person name="Xin Y.-H."/>
        </authorList>
    </citation>
    <scope>NUCLEOTIDE SEQUENCE [LARGE SCALE GENOMIC DNA]</scope>
    <source>
        <strain evidence="1 2">CGMCC 1.10181</strain>
    </source>
</reference>
<dbReference type="SUPFAM" id="SSF51735">
    <property type="entry name" value="NAD(P)-binding Rossmann-fold domains"/>
    <property type="match status" value="1"/>
</dbReference>
<dbReference type="Gene3D" id="3.40.50.720">
    <property type="entry name" value="NAD(P)-binding Rossmann-like Domain"/>
    <property type="match status" value="1"/>
</dbReference>
<accession>A0ABU9Y9E6</accession>
<proteinExistence type="predicted"/>
<dbReference type="Pfam" id="PF13561">
    <property type="entry name" value="adh_short_C2"/>
    <property type="match status" value="1"/>
</dbReference>
<protein>
    <submittedName>
        <fullName evidence="1">SDR family NAD(P)-dependent oxidoreductase</fullName>
    </submittedName>
</protein>
<keyword evidence="2" id="KW-1185">Reference proteome</keyword>
<dbReference type="PANTHER" id="PTHR43544:SF12">
    <property type="entry name" value="NAD(P)-BINDING ROSSMANN-FOLD SUPERFAMILY PROTEIN"/>
    <property type="match status" value="1"/>
</dbReference>
<dbReference type="Proteomes" id="UP001419910">
    <property type="component" value="Unassembled WGS sequence"/>
</dbReference>
<sequence>MSGAAVLIGASGGIGAALEAALIEEGAFDIVHGFARSRTGAQHIDITEEASIAAAAAIVASGPAPSLIIVATGVLHADERGPEKSLKDLDPAWLALTLAVNAIGPAIVAKHFLPLMPRTGKSVFAVLSARVGSISDNKLGGWYGYRASKAALNMLVRTLAIEDKRRNDRGIVVALHPGTVDTALSRPFQGNVQPGRLFDAERAALQLLDVIEELRPPDSGRFFDFEGKEITP</sequence>
<dbReference type="InterPro" id="IPR002347">
    <property type="entry name" value="SDR_fam"/>
</dbReference>
<organism evidence="1 2">
    <name type="scientific">Sphingomonas oligophenolica</name>
    <dbReference type="NCBI Taxonomy" id="301154"/>
    <lineage>
        <taxon>Bacteria</taxon>
        <taxon>Pseudomonadati</taxon>
        <taxon>Pseudomonadota</taxon>
        <taxon>Alphaproteobacteria</taxon>
        <taxon>Sphingomonadales</taxon>
        <taxon>Sphingomonadaceae</taxon>
        <taxon>Sphingomonas</taxon>
    </lineage>
</organism>
<name>A0ABU9Y9E6_9SPHN</name>
<dbReference type="EMBL" id="JBDIME010000027">
    <property type="protein sequence ID" value="MEN2792391.1"/>
    <property type="molecule type" value="Genomic_DNA"/>
</dbReference>
<comment type="caution">
    <text evidence="1">The sequence shown here is derived from an EMBL/GenBank/DDBJ whole genome shotgun (WGS) entry which is preliminary data.</text>
</comment>
<evidence type="ECO:0000313" key="2">
    <source>
        <dbReference type="Proteomes" id="UP001419910"/>
    </source>
</evidence>
<gene>
    <name evidence="1" type="ORF">ABC974_22360</name>
</gene>
<dbReference type="InterPro" id="IPR036291">
    <property type="entry name" value="NAD(P)-bd_dom_sf"/>
</dbReference>
<dbReference type="RefSeq" id="WP_343890910.1">
    <property type="nucleotide sequence ID" value="NZ_BAAAEH010000036.1"/>
</dbReference>
<dbReference type="PANTHER" id="PTHR43544">
    <property type="entry name" value="SHORT-CHAIN DEHYDROGENASE/REDUCTASE"/>
    <property type="match status" value="1"/>
</dbReference>
<dbReference type="PRINTS" id="PR00081">
    <property type="entry name" value="GDHRDH"/>
</dbReference>
<evidence type="ECO:0000313" key="1">
    <source>
        <dbReference type="EMBL" id="MEN2792391.1"/>
    </source>
</evidence>